<dbReference type="Pfam" id="PF14559">
    <property type="entry name" value="TPR_19"/>
    <property type="match status" value="2"/>
</dbReference>
<feature type="repeat" description="TPR" evidence="10">
    <location>
        <begin position="534"/>
        <end position="567"/>
    </location>
</feature>
<dbReference type="Pfam" id="PF00515">
    <property type="entry name" value="TPR_1"/>
    <property type="match status" value="1"/>
</dbReference>
<accession>A0A0F5YCK0</accession>
<dbReference type="Pfam" id="PF13181">
    <property type="entry name" value="TPR_8"/>
    <property type="match status" value="1"/>
</dbReference>
<evidence type="ECO:0000256" key="1">
    <source>
        <dbReference type="ARBA" id="ARBA00004922"/>
    </source>
</evidence>
<feature type="repeat" description="TPR" evidence="10">
    <location>
        <begin position="108"/>
        <end position="141"/>
    </location>
</feature>
<feature type="domain" description="O-GlcNAc transferase C-terminal" evidence="11">
    <location>
        <begin position="726"/>
        <end position="883"/>
    </location>
</feature>
<feature type="repeat" description="TPR" evidence="10">
    <location>
        <begin position="432"/>
        <end position="465"/>
    </location>
</feature>
<dbReference type="InterPro" id="IPR029489">
    <property type="entry name" value="OGT/SEC/SPY_C"/>
</dbReference>
<dbReference type="Gene3D" id="3.40.50.2000">
    <property type="entry name" value="Glycogen Phosphorylase B"/>
    <property type="match status" value="1"/>
</dbReference>
<evidence type="ECO:0000313" key="12">
    <source>
        <dbReference type="EMBL" id="KKD36609.1"/>
    </source>
</evidence>
<dbReference type="PROSITE" id="PS50005">
    <property type="entry name" value="TPR"/>
    <property type="match status" value="14"/>
</dbReference>
<dbReference type="SUPFAM" id="SSF53756">
    <property type="entry name" value="UDP-Glycosyltransferase/glycogen phosphorylase"/>
    <property type="match status" value="1"/>
</dbReference>
<evidence type="ECO:0000256" key="8">
    <source>
        <dbReference type="ARBA" id="ARBA00022803"/>
    </source>
</evidence>
<proteinExistence type="inferred from homology"/>
<feature type="repeat" description="TPR" evidence="10">
    <location>
        <begin position="466"/>
        <end position="499"/>
    </location>
</feature>
<reference evidence="12 13" key="1">
    <citation type="submission" date="2015-06" db="EMBL/GenBank/DDBJ databases">
        <title>Draft genome assembly of filamentous brackish cyanobacterium Limnoraphis robusta strain CS-951.</title>
        <authorList>
            <person name="Willis A."/>
            <person name="Parks M."/>
            <person name="Burford M.A."/>
        </authorList>
    </citation>
    <scope>NUCLEOTIDE SEQUENCE [LARGE SCALE GENOMIC DNA]</scope>
    <source>
        <strain evidence="12 13">CS-951</strain>
    </source>
</reference>
<feature type="repeat" description="TPR" evidence="10">
    <location>
        <begin position="142"/>
        <end position="175"/>
    </location>
</feature>
<dbReference type="SMART" id="SM00671">
    <property type="entry name" value="SEL1"/>
    <property type="match status" value="6"/>
</dbReference>
<dbReference type="Proteomes" id="UP000033607">
    <property type="component" value="Unassembled WGS sequence"/>
</dbReference>
<dbReference type="Gene3D" id="1.25.40.10">
    <property type="entry name" value="Tetratricopeptide repeat domain"/>
    <property type="match status" value="7"/>
</dbReference>
<dbReference type="OrthoDB" id="146908at2"/>
<gene>
    <name evidence="12" type="ORF">WN50_18800</name>
</gene>
<dbReference type="UniPathway" id="UPA00378"/>
<evidence type="ECO:0000256" key="6">
    <source>
        <dbReference type="ARBA" id="ARBA00022679"/>
    </source>
</evidence>
<protein>
    <recommendedName>
        <fullName evidence="4">Probable UDP-N-acetylglucosamine--peptide N-acetylglucosaminyltransferase SPINDLY</fullName>
        <ecNumber evidence="3">2.4.1.255</ecNumber>
    </recommendedName>
</protein>
<keyword evidence="7" id="KW-0677">Repeat</keyword>
<dbReference type="EMBL" id="LATL02000091">
    <property type="protein sequence ID" value="KKD36609.1"/>
    <property type="molecule type" value="Genomic_DNA"/>
</dbReference>
<evidence type="ECO:0000256" key="3">
    <source>
        <dbReference type="ARBA" id="ARBA00011970"/>
    </source>
</evidence>
<dbReference type="RefSeq" id="WP_046280116.1">
    <property type="nucleotide sequence ID" value="NZ_LATL02000091.1"/>
</dbReference>
<feature type="repeat" description="TPR" evidence="10">
    <location>
        <begin position="40"/>
        <end position="73"/>
    </location>
</feature>
<dbReference type="AlphaFoldDB" id="A0A0F5YCK0"/>
<keyword evidence="6" id="KW-0808">Transferase</keyword>
<dbReference type="SMART" id="SM00028">
    <property type="entry name" value="TPR"/>
    <property type="match status" value="15"/>
</dbReference>
<evidence type="ECO:0000256" key="9">
    <source>
        <dbReference type="ARBA" id="ARBA00022941"/>
    </source>
</evidence>
<dbReference type="PANTHER" id="PTHR44366:SF1">
    <property type="entry name" value="UDP-N-ACETYLGLUCOSAMINE--PEPTIDE N-ACETYLGLUCOSAMINYLTRANSFERASE 110 KDA SUBUNIT"/>
    <property type="match status" value="1"/>
</dbReference>
<dbReference type="Pfam" id="PF13414">
    <property type="entry name" value="TPR_11"/>
    <property type="match status" value="2"/>
</dbReference>
<keyword evidence="5" id="KW-0328">Glycosyltransferase</keyword>
<evidence type="ECO:0000313" key="13">
    <source>
        <dbReference type="Proteomes" id="UP000033607"/>
    </source>
</evidence>
<feature type="repeat" description="TPR" evidence="10">
    <location>
        <begin position="74"/>
        <end position="107"/>
    </location>
</feature>
<dbReference type="Pfam" id="PF13844">
    <property type="entry name" value="Glyco_transf_41"/>
    <property type="match status" value="2"/>
</dbReference>
<dbReference type="InterPro" id="IPR006597">
    <property type="entry name" value="Sel1-like"/>
</dbReference>
<dbReference type="InterPro" id="IPR019734">
    <property type="entry name" value="TPR_rpt"/>
</dbReference>
<evidence type="ECO:0000256" key="2">
    <source>
        <dbReference type="ARBA" id="ARBA00005386"/>
    </source>
</evidence>
<comment type="pathway">
    <text evidence="1">Protein modification; protein glycosylation.</text>
</comment>
<name>A0A0F5YCK0_9CYAN</name>
<evidence type="ECO:0000259" key="11">
    <source>
        <dbReference type="Pfam" id="PF13844"/>
    </source>
</evidence>
<dbReference type="GO" id="GO:0009740">
    <property type="term" value="P:gibberellic acid mediated signaling pathway"/>
    <property type="evidence" value="ECO:0007669"/>
    <property type="project" value="UniProtKB-KW"/>
</dbReference>
<feature type="repeat" description="TPR" evidence="10">
    <location>
        <begin position="176"/>
        <end position="209"/>
    </location>
</feature>
<feature type="repeat" description="TPR" evidence="10">
    <location>
        <begin position="362"/>
        <end position="395"/>
    </location>
</feature>
<feature type="repeat" description="TPR" evidence="10">
    <location>
        <begin position="500"/>
        <end position="533"/>
    </location>
</feature>
<feature type="repeat" description="TPR" evidence="10">
    <location>
        <begin position="294"/>
        <end position="327"/>
    </location>
</feature>
<sequence length="1103" mass="125205">MNFSSVETCFKTGIEFQEAGKFEEAIASYQQALKMTPHQPKIYQKLAEVLVLNGQLEAGIKAIQTAINLQPNFAVAYLSFGNILQQQNQIDLAIWAYTQALDLQPNFTEARANLGSMYYHLGRFSEAIHCYQQAISLQPDAAVIYWMLGNAFYQTHQLEQAISCFQKAIDLEPEQAKFYLKLASILADKGQKIQAISYYQTIIRLQPDCSEAIDALDQLTQASVPSNFADNLTSLTFVSESNEQFEEGGVDLASPLSEATEPEPSRHSTPATTEEIFVENTEPFELSYSNFPDLQTYRSQANLYCNQGQFEEAIALCQQALKIQPNFLPAYVTLGNSLYFQGKLEAAIRAYSQALELQENLAEIYGNRGTMYAKLDRIDEAIADYQKALELEPNLTVVHWNLGKIFQRLGRLDEAASCWKTALEIQPNLRGAKLQVELGNLLKNQKKFGEAISCYQKALEIQPNEAEAYVNLGCLYSEQKNYEAAIQCFKTGIKLNPHHPDLYLNLGFALVNLGRTPEAMNCYQTLLQVQPDTSEAYASLGNLYSSAGQVEQAIKNYEQAIKIKPDWAEIYCRLAHIQKQDQPQAAIKNLEKAIELNPNYIEAHQQLCDLLSHSTNLTKARKAADQYCQQCGEKVPVLSAIAYIFAYTQSGACQQSLTKLIELERICQERIKTFSLFEVNLLYEILIFIVSHVRDALVDNANLYKLIAAEYYQRRVLQPLKVVENSASLSQKPLKIGFISKHFRRHSVGWCSEAIIRELSAITPHVHLYVSGRLQADAITQKFEQIAHKLYWPKSYPNGFASAEELAQEISQDQIDILIDLDSVTVPANVQIFNYSPAPVCLTWLGFDAPYITDKHYFLCDWNTHPAGREQHYREKLIRLPETSVAISGLSSHQVNRNIIRKQLRIDADKLVYLCVAPGRKTNFEMIEAQVKIMKAVPDSLMIRKGQGDHLLIREMYHQACEEQGVDFNRILFIGLTKTEEEHRAIYQVVDVLLDSYPYNGGTHNLEALWSNLPILTRAGEQYLSRMGYAFLQAVHLDQGIAWSWEEYTEIGIKLGRDANLRTQIREHLIGSKQPDKLAPLWNPKKLAQEMYKVFEKLRFESH</sequence>
<organism evidence="12 13">
    <name type="scientific">Limnoraphis robusta CS-951</name>
    <dbReference type="NCBI Taxonomy" id="1637645"/>
    <lineage>
        <taxon>Bacteria</taxon>
        <taxon>Bacillati</taxon>
        <taxon>Cyanobacteriota</taxon>
        <taxon>Cyanophyceae</taxon>
        <taxon>Oscillatoriophycideae</taxon>
        <taxon>Oscillatoriales</taxon>
        <taxon>Sirenicapillariaceae</taxon>
        <taxon>Limnoraphis</taxon>
    </lineage>
</organism>
<dbReference type="Gene3D" id="3.40.50.11380">
    <property type="match status" value="1"/>
</dbReference>
<feature type="repeat" description="TPR" evidence="10">
    <location>
        <begin position="396"/>
        <end position="429"/>
    </location>
</feature>
<keyword evidence="9" id="KW-0939">Gibberellin signaling pathway</keyword>
<dbReference type="GO" id="GO:0097363">
    <property type="term" value="F:protein O-acetylglucosaminyltransferase activity"/>
    <property type="evidence" value="ECO:0007669"/>
    <property type="project" value="UniProtKB-EC"/>
</dbReference>
<feature type="domain" description="O-GlcNAc transferase C-terminal" evidence="11">
    <location>
        <begin position="901"/>
        <end position="1090"/>
    </location>
</feature>
<dbReference type="InterPro" id="IPR037919">
    <property type="entry name" value="OGT"/>
</dbReference>
<comment type="caution">
    <text evidence="12">The sequence shown here is derived from an EMBL/GenBank/DDBJ whole genome shotgun (WGS) entry which is preliminary data.</text>
</comment>
<dbReference type="Pfam" id="PF13424">
    <property type="entry name" value="TPR_12"/>
    <property type="match status" value="2"/>
</dbReference>
<feature type="repeat" description="TPR" evidence="10">
    <location>
        <begin position="328"/>
        <end position="361"/>
    </location>
</feature>
<evidence type="ECO:0000256" key="10">
    <source>
        <dbReference type="PROSITE-ProRule" id="PRU00339"/>
    </source>
</evidence>
<evidence type="ECO:0000256" key="4">
    <source>
        <dbReference type="ARBA" id="ARBA00019143"/>
    </source>
</evidence>
<dbReference type="PROSITE" id="PS50293">
    <property type="entry name" value="TPR_REGION"/>
    <property type="match status" value="6"/>
</dbReference>
<dbReference type="PANTHER" id="PTHR44366">
    <property type="entry name" value="UDP-N-ACETYLGLUCOSAMINE--PEPTIDE N-ACETYLGLUCOSAMINYLTRANSFERASE 110 KDA SUBUNIT"/>
    <property type="match status" value="1"/>
</dbReference>
<dbReference type="EC" id="2.4.1.255" evidence="3"/>
<dbReference type="InterPro" id="IPR011990">
    <property type="entry name" value="TPR-like_helical_dom_sf"/>
</dbReference>
<dbReference type="GO" id="GO:0006493">
    <property type="term" value="P:protein O-linked glycosylation"/>
    <property type="evidence" value="ECO:0007669"/>
    <property type="project" value="InterPro"/>
</dbReference>
<evidence type="ECO:0000256" key="7">
    <source>
        <dbReference type="ARBA" id="ARBA00022737"/>
    </source>
</evidence>
<feature type="repeat" description="TPR" evidence="10">
    <location>
        <begin position="6"/>
        <end position="39"/>
    </location>
</feature>
<evidence type="ECO:0000256" key="5">
    <source>
        <dbReference type="ARBA" id="ARBA00022676"/>
    </source>
</evidence>
<comment type="similarity">
    <text evidence="2">Belongs to the glycosyltransferase 41 family. O-GlcNAc transferase subfamily.</text>
</comment>
<dbReference type="PATRIC" id="fig|1637645.4.peg.1831"/>
<keyword evidence="8 10" id="KW-0802">TPR repeat</keyword>
<dbReference type="SUPFAM" id="SSF48452">
    <property type="entry name" value="TPR-like"/>
    <property type="match status" value="3"/>
</dbReference>